<dbReference type="EMBL" id="GGFM01011114">
    <property type="protein sequence ID" value="MBW31865.1"/>
    <property type="molecule type" value="Transcribed_RNA"/>
</dbReference>
<proteinExistence type="predicted"/>
<organism evidence="1">
    <name type="scientific">Anopheles braziliensis</name>
    <dbReference type="NCBI Taxonomy" id="58242"/>
    <lineage>
        <taxon>Eukaryota</taxon>
        <taxon>Metazoa</taxon>
        <taxon>Ecdysozoa</taxon>
        <taxon>Arthropoda</taxon>
        <taxon>Hexapoda</taxon>
        <taxon>Insecta</taxon>
        <taxon>Pterygota</taxon>
        <taxon>Neoptera</taxon>
        <taxon>Endopterygota</taxon>
        <taxon>Diptera</taxon>
        <taxon>Nematocera</taxon>
        <taxon>Culicoidea</taxon>
        <taxon>Culicidae</taxon>
        <taxon>Anophelinae</taxon>
        <taxon>Anopheles</taxon>
    </lineage>
</organism>
<protein>
    <submittedName>
        <fullName evidence="1">Putative secreted peptide</fullName>
    </submittedName>
</protein>
<name>A0A2M3ZTP4_9DIPT</name>
<dbReference type="AlphaFoldDB" id="A0A2M3ZTP4"/>
<evidence type="ECO:0000313" key="1">
    <source>
        <dbReference type="EMBL" id="MBW31865.1"/>
    </source>
</evidence>
<reference evidence="1" key="1">
    <citation type="submission" date="2018-01" db="EMBL/GenBank/DDBJ databases">
        <title>An insight into the sialome of Amazonian anophelines.</title>
        <authorList>
            <person name="Ribeiro J.M."/>
            <person name="Scarpassa V."/>
            <person name="Calvo E."/>
        </authorList>
    </citation>
    <scope>NUCLEOTIDE SEQUENCE</scope>
    <source>
        <tissue evidence="1">Salivary glands</tissue>
    </source>
</reference>
<sequence>MWYVSSGPSSCRMSQILIFRSSAAVAMCMPCGSIASAVNGTGWQSILASGSRTIGDHIDTTPLESATHVTPFHGLCVITDTLPTRQL</sequence>
<accession>A0A2M3ZTP4</accession>